<dbReference type="PANTHER" id="PTHR33067">
    <property type="entry name" value="RNA-DIRECTED DNA POLYMERASE-RELATED"/>
    <property type="match status" value="1"/>
</dbReference>
<evidence type="ECO:0008006" key="3">
    <source>
        <dbReference type="Google" id="ProtNLM"/>
    </source>
</evidence>
<comment type="caution">
    <text evidence="2">The sequence shown here is derived from an EMBL/GenBank/DDBJ whole genome shotgun (WGS) entry which is preliminary data.</text>
</comment>
<proteinExistence type="predicted"/>
<dbReference type="Gene3D" id="2.40.70.10">
    <property type="entry name" value="Acid Proteases"/>
    <property type="match status" value="1"/>
</dbReference>
<evidence type="ECO:0000256" key="1">
    <source>
        <dbReference type="SAM" id="Phobius"/>
    </source>
</evidence>
<dbReference type="InterPro" id="IPR021109">
    <property type="entry name" value="Peptidase_aspartic_dom_sf"/>
</dbReference>
<gene>
    <name evidence="2" type="ORF">Tci_293876</name>
</gene>
<dbReference type="AlphaFoldDB" id="A0A699H350"/>
<sequence>MGQMEKSLKKDLRVPEKLRDPGKFLIPCVIQDLEVCNSLADSLARINLMPLSIYEKFGIGPLKQTRMTLKLANRSVTYLIGIAEDVIVKVDKFDFLVDFVIVDFEADPRVPLILGRPFLRIAKVLVDLYEEKLTLRIGNEDTTSYSNLSLPSYESFCFDIDHQEEKSSGSTTSQYDHSLPDYEAFYFDDQEEKSSGSNTSHSDPSLLEYESFYFYLSIDMLPPTDRSDSHHEEFVDELAYFISPPEYDHFYLYIEADPGEMTRLLKENISSKINEDNELKPKTLLRNLQFMSLMIFVFSYPIVTPLFLRNFLRSILQYHFLWIMKTKFLISGYSLWKP</sequence>
<organism evidence="2">
    <name type="scientific">Tanacetum cinerariifolium</name>
    <name type="common">Dalmatian daisy</name>
    <name type="synonym">Chrysanthemum cinerariifolium</name>
    <dbReference type="NCBI Taxonomy" id="118510"/>
    <lineage>
        <taxon>Eukaryota</taxon>
        <taxon>Viridiplantae</taxon>
        <taxon>Streptophyta</taxon>
        <taxon>Embryophyta</taxon>
        <taxon>Tracheophyta</taxon>
        <taxon>Spermatophyta</taxon>
        <taxon>Magnoliopsida</taxon>
        <taxon>eudicotyledons</taxon>
        <taxon>Gunneridae</taxon>
        <taxon>Pentapetalae</taxon>
        <taxon>asterids</taxon>
        <taxon>campanulids</taxon>
        <taxon>Asterales</taxon>
        <taxon>Asteraceae</taxon>
        <taxon>Asteroideae</taxon>
        <taxon>Anthemideae</taxon>
        <taxon>Anthemidinae</taxon>
        <taxon>Tanacetum</taxon>
    </lineage>
</organism>
<dbReference type="EMBL" id="BKCJ010095875">
    <property type="protein sequence ID" value="GEX21901.1"/>
    <property type="molecule type" value="Genomic_DNA"/>
</dbReference>
<feature type="transmembrane region" description="Helical" evidence="1">
    <location>
        <begin position="290"/>
        <end position="308"/>
    </location>
</feature>
<accession>A0A699H350</accession>
<keyword evidence="1" id="KW-1133">Transmembrane helix</keyword>
<dbReference type="CDD" id="cd00303">
    <property type="entry name" value="retropepsin_like"/>
    <property type="match status" value="1"/>
</dbReference>
<keyword evidence="1" id="KW-0812">Transmembrane</keyword>
<evidence type="ECO:0000313" key="2">
    <source>
        <dbReference type="EMBL" id="GEX21901.1"/>
    </source>
</evidence>
<dbReference type="PANTHER" id="PTHR33067:SF9">
    <property type="entry name" value="RNA-DIRECTED DNA POLYMERASE"/>
    <property type="match status" value="1"/>
</dbReference>
<reference evidence="2" key="1">
    <citation type="journal article" date="2019" name="Sci. Rep.">
        <title>Draft genome of Tanacetum cinerariifolium, the natural source of mosquito coil.</title>
        <authorList>
            <person name="Yamashiro T."/>
            <person name="Shiraishi A."/>
            <person name="Satake H."/>
            <person name="Nakayama K."/>
        </authorList>
    </citation>
    <scope>NUCLEOTIDE SEQUENCE</scope>
</reference>
<protein>
    <recommendedName>
        <fullName evidence="3">Reverse transcriptase domain-containing protein</fullName>
    </recommendedName>
</protein>
<name>A0A699H350_TANCI</name>
<keyword evidence="1" id="KW-0472">Membrane</keyword>